<dbReference type="HOGENOM" id="CLU_824520_0_0_1"/>
<protein>
    <submittedName>
        <fullName evidence="7">Nucleosome-remodeling factor subunit BPTF</fullName>
    </submittedName>
</protein>
<evidence type="ECO:0000313" key="7">
    <source>
        <dbReference type="EMBL" id="EKC24968.1"/>
    </source>
</evidence>
<dbReference type="Pfam" id="PF00628">
    <property type="entry name" value="PHD"/>
    <property type="match status" value="1"/>
</dbReference>
<comment type="subcellular location">
    <subcellularLocation>
        <location evidence="1">Nucleus</location>
    </subcellularLocation>
</comment>
<dbReference type="PROSITE" id="PS50016">
    <property type="entry name" value="ZF_PHD_2"/>
    <property type="match status" value="1"/>
</dbReference>
<dbReference type="InterPro" id="IPR001965">
    <property type="entry name" value="Znf_PHD"/>
</dbReference>
<feature type="region of interest" description="Disordered" evidence="6">
    <location>
        <begin position="92"/>
        <end position="170"/>
    </location>
</feature>
<feature type="compositionally biased region" description="Basic residues" evidence="6">
    <location>
        <begin position="129"/>
        <end position="140"/>
    </location>
</feature>
<sequence>MKRDFDIKAATRPFEEGDLVYLLDTATVKGKCRKLSPSWKGPGIILKRLSPYLYRVKTKTAVMVANHDRLKKCNDRDIPLWLARYREKFVSGSPCDVRSDEDSEAQGSTSQGKRAIEGPVEGDDCRPQPARRRGRPRKLGKTPEEPYRGGDRPPRPSQSSSDTTEKSPETSTDTELYCLCHRPDDGKLMVQCDQCDCWYHGLCVGVSPEDATTMDQFVCPTCMGGIFINRLFLFYRDDDDYDEEEAPQAPSTTGGREEERFARAKFDFPFLGCLVRTRTMRNHVRVAHLHPVFWRSVPPEAGASLRYRVLMWMAHHLLGEGATPEDLARDVPTGEVF</sequence>
<keyword evidence="2" id="KW-0479">Metal-binding</keyword>
<dbReference type="InterPro" id="IPR013083">
    <property type="entry name" value="Znf_RING/FYVE/PHD"/>
</dbReference>
<dbReference type="AlphaFoldDB" id="K1PTG7"/>
<evidence type="ECO:0000256" key="5">
    <source>
        <dbReference type="ARBA" id="ARBA00023242"/>
    </source>
</evidence>
<dbReference type="PANTHER" id="PTHR46174">
    <property type="entry name" value="CXXC-TYPE ZINC FINGER PROTEIN 1"/>
    <property type="match status" value="1"/>
</dbReference>
<dbReference type="GO" id="GO:0008270">
    <property type="term" value="F:zinc ion binding"/>
    <property type="evidence" value="ECO:0007669"/>
    <property type="project" value="UniProtKB-KW"/>
</dbReference>
<dbReference type="PROSITE" id="PS01359">
    <property type="entry name" value="ZF_PHD_1"/>
    <property type="match status" value="1"/>
</dbReference>
<evidence type="ECO:0000256" key="6">
    <source>
        <dbReference type="SAM" id="MobiDB-lite"/>
    </source>
</evidence>
<dbReference type="EMBL" id="JH816401">
    <property type="protein sequence ID" value="EKC24968.1"/>
    <property type="molecule type" value="Genomic_DNA"/>
</dbReference>
<proteinExistence type="predicted"/>
<evidence type="ECO:0000256" key="3">
    <source>
        <dbReference type="ARBA" id="ARBA00022771"/>
    </source>
</evidence>
<dbReference type="InterPro" id="IPR011011">
    <property type="entry name" value="Znf_FYVE_PHD"/>
</dbReference>
<dbReference type="Gene3D" id="3.30.40.10">
    <property type="entry name" value="Zinc/RING finger domain, C3HC4 (zinc finger)"/>
    <property type="match status" value="1"/>
</dbReference>
<feature type="compositionally biased region" description="Basic and acidic residues" evidence="6">
    <location>
        <begin position="141"/>
        <end position="154"/>
    </location>
</feature>
<name>K1PTG7_MAGGI</name>
<dbReference type="InterPro" id="IPR019786">
    <property type="entry name" value="Zinc_finger_PHD-type_CS"/>
</dbReference>
<dbReference type="InterPro" id="IPR019787">
    <property type="entry name" value="Znf_PHD-finger"/>
</dbReference>
<dbReference type="InterPro" id="IPR037869">
    <property type="entry name" value="Spp1/CFP1"/>
</dbReference>
<gene>
    <name evidence="7" type="ORF">CGI_10024025</name>
</gene>
<evidence type="ECO:0000256" key="1">
    <source>
        <dbReference type="ARBA" id="ARBA00004123"/>
    </source>
</evidence>
<keyword evidence="5" id="KW-0539">Nucleus</keyword>
<organism evidence="7">
    <name type="scientific">Magallana gigas</name>
    <name type="common">Pacific oyster</name>
    <name type="synonym">Crassostrea gigas</name>
    <dbReference type="NCBI Taxonomy" id="29159"/>
    <lineage>
        <taxon>Eukaryota</taxon>
        <taxon>Metazoa</taxon>
        <taxon>Spiralia</taxon>
        <taxon>Lophotrochozoa</taxon>
        <taxon>Mollusca</taxon>
        <taxon>Bivalvia</taxon>
        <taxon>Autobranchia</taxon>
        <taxon>Pteriomorphia</taxon>
        <taxon>Ostreida</taxon>
        <taxon>Ostreoidea</taxon>
        <taxon>Ostreidae</taxon>
        <taxon>Magallana</taxon>
    </lineage>
</organism>
<dbReference type="SUPFAM" id="SSF57903">
    <property type="entry name" value="FYVE/PHD zinc finger"/>
    <property type="match status" value="1"/>
</dbReference>
<evidence type="ECO:0000256" key="2">
    <source>
        <dbReference type="ARBA" id="ARBA00022723"/>
    </source>
</evidence>
<dbReference type="SMART" id="SM00249">
    <property type="entry name" value="PHD"/>
    <property type="match status" value="1"/>
</dbReference>
<keyword evidence="4" id="KW-0862">Zinc</keyword>
<keyword evidence="3" id="KW-0863">Zinc-finger</keyword>
<evidence type="ECO:0000256" key="4">
    <source>
        <dbReference type="ARBA" id="ARBA00022833"/>
    </source>
</evidence>
<dbReference type="GO" id="GO:0048188">
    <property type="term" value="C:Set1C/COMPASS complex"/>
    <property type="evidence" value="ECO:0007669"/>
    <property type="project" value="InterPro"/>
</dbReference>
<dbReference type="InParanoid" id="K1PTG7"/>
<dbReference type="PANTHER" id="PTHR46174:SF1">
    <property type="entry name" value="CXXC-TYPE ZINC FINGER PROTEIN 1"/>
    <property type="match status" value="1"/>
</dbReference>
<accession>K1PTG7</accession>
<reference evidence="7" key="1">
    <citation type="journal article" date="2012" name="Nature">
        <title>The oyster genome reveals stress adaptation and complexity of shell formation.</title>
        <authorList>
            <person name="Zhang G."/>
            <person name="Fang X."/>
            <person name="Guo X."/>
            <person name="Li L."/>
            <person name="Luo R."/>
            <person name="Xu F."/>
            <person name="Yang P."/>
            <person name="Zhang L."/>
            <person name="Wang X."/>
            <person name="Qi H."/>
            <person name="Xiong Z."/>
            <person name="Que H."/>
            <person name="Xie Y."/>
            <person name="Holland P.W."/>
            <person name="Paps J."/>
            <person name="Zhu Y."/>
            <person name="Wu F."/>
            <person name="Chen Y."/>
            <person name="Wang J."/>
            <person name="Peng C."/>
            <person name="Meng J."/>
            <person name="Yang L."/>
            <person name="Liu J."/>
            <person name="Wen B."/>
            <person name="Zhang N."/>
            <person name="Huang Z."/>
            <person name="Zhu Q."/>
            <person name="Feng Y."/>
            <person name="Mount A."/>
            <person name="Hedgecock D."/>
            <person name="Xu Z."/>
            <person name="Liu Y."/>
            <person name="Domazet-Loso T."/>
            <person name="Du Y."/>
            <person name="Sun X."/>
            <person name="Zhang S."/>
            <person name="Liu B."/>
            <person name="Cheng P."/>
            <person name="Jiang X."/>
            <person name="Li J."/>
            <person name="Fan D."/>
            <person name="Wang W."/>
            <person name="Fu W."/>
            <person name="Wang T."/>
            <person name="Wang B."/>
            <person name="Zhang J."/>
            <person name="Peng Z."/>
            <person name="Li Y."/>
            <person name="Li N."/>
            <person name="Wang J."/>
            <person name="Chen M."/>
            <person name="He Y."/>
            <person name="Tan F."/>
            <person name="Song X."/>
            <person name="Zheng Q."/>
            <person name="Huang R."/>
            <person name="Yang H."/>
            <person name="Du X."/>
            <person name="Chen L."/>
            <person name="Yang M."/>
            <person name="Gaffney P.M."/>
            <person name="Wang S."/>
            <person name="Luo L."/>
            <person name="She Z."/>
            <person name="Ming Y."/>
            <person name="Huang W."/>
            <person name="Zhang S."/>
            <person name="Huang B."/>
            <person name="Zhang Y."/>
            <person name="Qu T."/>
            <person name="Ni P."/>
            <person name="Miao G."/>
            <person name="Wang J."/>
            <person name="Wang Q."/>
            <person name="Steinberg C.E."/>
            <person name="Wang H."/>
            <person name="Li N."/>
            <person name="Qian L."/>
            <person name="Zhang G."/>
            <person name="Li Y."/>
            <person name="Yang H."/>
            <person name="Liu X."/>
            <person name="Wang J."/>
            <person name="Yin Y."/>
            <person name="Wang J."/>
        </authorList>
    </citation>
    <scope>NUCLEOTIDE SEQUENCE [LARGE SCALE GENOMIC DNA]</scope>
    <source>
        <strain evidence="7">05x7-T-G4-1.051#20</strain>
    </source>
</reference>
<dbReference type="GO" id="GO:0045893">
    <property type="term" value="P:positive regulation of DNA-templated transcription"/>
    <property type="evidence" value="ECO:0007669"/>
    <property type="project" value="TreeGrafter"/>
</dbReference>